<proteinExistence type="predicted"/>
<sequence>MTTASYYTIPSLLEQKSLIQAAINIWNDPSIKSKIKDQNLLTSNLLQRSELSAPIILQKLKIHAFRIIENLELPMTKIDELIYVIEPIGKEMIDYLSEIHDRLVDPGDKYPSLNDYVDSIQWTVDGQIDHTKTLMTVLKNVIDKNLPDEKIDYTFMFIEACKYSHADGINEIWHKLSAKDKQNIKFAISNTRSENIAVDYNPRDIVIVTQGILQTHNRALLSGNTESLKYFLLKANLEGDDKDNYIINTLLHNGVGAYNRMTINNYVFLMQQLSNDARLNYLKEHREYSLFNLINSWPWRYIYFDVFEASLINRNPAPTRINYENLLLEIIEKIDDEYSKFRNVKQTSTWMIGKFWSDYKDHFDEGLIETCWSLNTNKFVKIQVSIIIIRNWNIKRANEKLIEECSQMGFMLRTLEYYDLLYDIGEYILKTQQQRYNFMRHVTLQNICTYFIIIGDRYDEIDRLIEWKYRDNDRESFKNSINWISIIRGIQENKKLYNSIYDKLHLLADWLNFKDKQRSEFKKCIDKFFNDDSNLAEWNNFYNCIEKSGLNSSKKLQCTPKTGTSTSTA</sequence>
<organism evidence="1 2">
    <name type="scientific">Aphidius gifuensis</name>
    <name type="common">Parasitoid wasp</name>
    <dbReference type="NCBI Taxonomy" id="684658"/>
    <lineage>
        <taxon>Eukaryota</taxon>
        <taxon>Metazoa</taxon>
        <taxon>Ecdysozoa</taxon>
        <taxon>Arthropoda</taxon>
        <taxon>Hexapoda</taxon>
        <taxon>Insecta</taxon>
        <taxon>Pterygota</taxon>
        <taxon>Neoptera</taxon>
        <taxon>Endopterygota</taxon>
        <taxon>Hymenoptera</taxon>
        <taxon>Apocrita</taxon>
        <taxon>Ichneumonoidea</taxon>
        <taxon>Braconidae</taxon>
        <taxon>Aphidiinae</taxon>
        <taxon>Aphidius</taxon>
    </lineage>
</organism>
<keyword evidence="2" id="KW-1185">Reference proteome</keyword>
<evidence type="ECO:0000313" key="1">
    <source>
        <dbReference type="EMBL" id="KAF7987886.1"/>
    </source>
</evidence>
<accession>A0A834XNB9</accession>
<reference evidence="1 2" key="1">
    <citation type="submission" date="2020-08" db="EMBL/GenBank/DDBJ databases">
        <title>Aphidius gifuensis genome sequencing and assembly.</title>
        <authorList>
            <person name="Du Z."/>
        </authorList>
    </citation>
    <scope>NUCLEOTIDE SEQUENCE [LARGE SCALE GENOMIC DNA]</scope>
    <source>
        <strain evidence="1">YNYX2018</strain>
        <tissue evidence="1">Adults</tissue>
    </source>
</reference>
<dbReference type="AlphaFoldDB" id="A0A834XNB9"/>
<evidence type="ECO:0000313" key="2">
    <source>
        <dbReference type="Proteomes" id="UP000639338"/>
    </source>
</evidence>
<name>A0A834XNB9_APHGI</name>
<dbReference type="OrthoDB" id="7666874at2759"/>
<dbReference type="EMBL" id="JACMRX010000006">
    <property type="protein sequence ID" value="KAF7987886.1"/>
    <property type="molecule type" value="Genomic_DNA"/>
</dbReference>
<gene>
    <name evidence="1" type="ORF">HCN44_003749</name>
</gene>
<protein>
    <submittedName>
        <fullName evidence="1">Uncharacterized protein</fullName>
    </submittedName>
</protein>
<comment type="caution">
    <text evidence="1">The sequence shown here is derived from an EMBL/GenBank/DDBJ whole genome shotgun (WGS) entry which is preliminary data.</text>
</comment>
<dbReference type="Proteomes" id="UP000639338">
    <property type="component" value="Unassembled WGS sequence"/>
</dbReference>